<keyword evidence="1" id="KW-0472">Membrane</keyword>
<proteinExistence type="predicted"/>
<evidence type="ECO:0000313" key="2">
    <source>
        <dbReference type="EMBL" id="MET3657826.1"/>
    </source>
</evidence>
<evidence type="ECO:0000256" key="1">
    <source>
        <dbReference type="SAM" id="Phobius"/>
    </source>
</evidence>
<feature type="transmembrane region" description="Helical" evidence="1">
    <location>
        <begin position="44"/>
        <end position="62"/>
    </location>
</feature>
<dbReference type="EMBL" id="JBEPME010000004">
    <property type="protein sequence ID" value="MET3657826.1"/>
    <property type="molecule type" value="Genomic_DNA"/>
</dbReference>
<gene>
    <name evidence="2" type="ORF">ABIC55_002923</name>
</gene>
<comment type="caution">
    <text evidence="2">The sequence shown here is derived from an EMBL/GenBank/DDBJ whole genome shotgun (WGS) entry which is preliminary data.</text>
</comment>
<feature type="transmembrane region" description="Helical" evidence="1">
    <location>
        <begin position="82"/>
        <end position="101"/>
    </location>
</feature>
<reference evidence="2 3" key="1">
    <citation type="submission" date="2024-06" db="EMBL/GenBank/DDBJ databases">
        <title>Sorghum-associated microbial communities from plants grown in Nebraska, USA.</title>
        <authorList>
            <person name="Schachtman D."/>
        </authorList>
    </citation>
    <scope>NUCLEOTIDE SEQUENCE [LARGE SCALE GENOMIC DNA]</scope>
    <source>
        <strain evidence="2 3">1288</strain>
    </source>
</reference>
<protein>
    <recommendedName>
        <fullName evidence="4">Phage abortive infection protein</fullName>
    </recommendedName>
</protein>
<accession>A0ABV2K9R8</accession>
<name>A0ABV2K9R8_SPOPS</name>
<organism evidence="2 3">
    <name type="scientific">Sporosarcina psychrophila</name>
    <name type="common">Bacillus psychrophilus</name>
    <dbReference type="NCBI Taxonomy" id="1476"/>
    <lineage>
        <taxon>Bacteria</taxon>
        <taxon>Bacillati</taxon>
        <taxon>Bacillota</taxon>
        <taxon>Bacilli</taxon>
        <taxon>Bacillales</taxon>
        <taxon>Caryophanaceae</taxon>
        <taxon>Sporosarcina</taxon>
    </lineage>
</organism>
<dbReference type="Proteomes" id="UP001549104">
    <property type="component" value="Unassembled WGS sequence"/>
</dbReference>
<evidence type="ECO:0000313" key="3">
    <source>
        <dbReference type="Proteomes" id="UP001549104"/>
    </source>
</evidence>
<feature type="transmembrane region" description="Helical" evidence="1">
    <location>
        <begin position="121"/>
        <end position="143"/>
    </location>
</feature>
<dbReference type="RefSeq" id="WP_354313561.1">
    <property type="nucleotide sequence ID" value="NZ_JBEPME010000004.1"/>
</dbReference>
<sequence length="553" mass="64916">MPKNTKWGIITFSCVMIPILLYFLFLFLITDMSSAENWKFYTEFIYRIGFFFLTSIVSLTIFGSSFKTKLASATAFHQKNFYFMAIGITGSLLMVVTVFIANIDDIFDIMKLYVSFSKFVFIIVLIMFCLILYDFLCSFWINFTLNRNLKGIKTYGLIEKAQNMKNEFGTLNLTNKNTDKLIEYVEMYVQNLVFLLNTKNTKILNHYIDEWNGALSLIYTMIFHANSNLSEKKLVDLFTFIMRSNNILMMESAKHPDLKDIHLKLVTNSFKVIPDLYEKHIANAYKYEKSYNLLSEVYFKELCDSIIKLRRTNNNDIYKQMANTELKFLYHHSLGSNGAARKFFCGNYSKKKYLEDFFISLIFELIEDDRAEELPTVFSMLLSIPEHYKEENIKARLSANKQDNIKQHTTTGKQKLLSEDVLRGCLYAIVKANEIENYRAAGYLIKVVTDNASIDLLKKQINNVHREIKRKNSFSLNTSNININNFSLEYCFKKTYLLFNLQFKLKKIEILNYKVIKDDEKTYLIAKLAERKKEYNLVALQEEYIDDFKEVFV</sequence>
<feature type="transmembrane region" description="Helical" evidence="1">
    <location>
        <begin position="7"/>
        <end position="29"/>
    </location>
</feature>
<keyword evidence="3" id="KW-1185">Reference proteome</keyword>
<evidence type="ECO:0008006" key="4">
    <source>
        <dbReference type="Google" id="ProtNLM"/>
    </source>
</evidence>
<keyword evidence="1" id="KW-0812">Transmembrane</keyword>
<keyword evidence="1" id="KW-1133">Transmembrane helix</keyword>